<gene>
    <name evidence="17" type="ORF">Fcan01_04393</name>
</gene>
<keyword evidence="6" id="KW-0507">mRNA processing</keyword>
<feature type="compositionally biased region" description="Basic residues" evidence="15">
    <location>
        <begin position="207"/>
        <end position="221"/>
    </location>
</feature>
<dbReference type="SMART" id="SM00456">
    <property type="entry name" value="WW"/>
    <property type="match status" value="1"/>
</dbReference>
<evidence type="ECO:0000256" key="12">
    <source>
        <dbReference type="ARBA" id="ARBA00023242"/>
    </source>
</evidence>
<dbReference type="OMA" id="YDKPDRD"/>
<evidence type="ECO:0000256" key="6">
    <source>
        <dbReference type="ARBA" id="ARBA00022664"/>
    </source>
</evidence>
<keyword evidence="4" id="KW-0597">Phosphoprotein</keyword>
<dbReference type="CDD" id="cd00201">
    <property type="entry name" value="WW"/>
    <property type="match status" value="1"/>
</dbReference>
<dbReference type="Gene3D" id="2.20.70.10">
    <property type="match status" value="1"/>
</dbReference>
<sequence length="285" mass="31794">MPLPPALAARLAKRGLIQTSTSASVRNKENSSDDRPRFVEEVIAESYDEPGSAGGKALGGSSSLSSSTLGSSMLPIRKPANSSTITKFHRMGHYGCPNKVNMHHICTPFCVTRWGRGKVKPTPSYNRRRLMMLKKYPLPTNWLEIYDPGTGRYYYWHTDTDNVCWTSPTYPKAKIGKAAPEMREKLHDEELAEANKPVPSNSELMKKSLRKLRHSDKRKAAKEREELDPMDPAAYSDVPRGNWAAGLRNEEGTGVDTTASGPLFQQRPYPSPGDILKHNRKPTSK</sequence>
<comment type="subcellular location">
    <subcellularLocation>
        <location evidence="2">Cytoplasmic granule</location>
    </subcellularLocation>
    <subcellularLocation>
        <location evidence="1">Nucleus speckle</location>
    </subcellularLocation>
</comment>
<evidence type="ECO:0000256" key="2">
    <source>
        <dbReference type="ARBA" id="ARBA00004463"/>
    </source>
</evidence>
<dbReference type="OrthoDB" id="42462at2759"/>
<evidence type="ECO:0000256" key="4">
    <source>
        <dbReference type="ARBA" id="ARBA00022553"/>
    </source>
</evidence>
<evidence type="ECO:0000256" key="8">
    <source>
        <dbReference type="ARBA" id="ARBA00022859"/>
    </source>
</evidence>
<evidence type="ECO:0000256" key="10">
    <source>
        <dbReference type="ARBA" id="ARBA00023163"/>
    </source>
</evidence>
<evidence type="ECO:0000256" key="15">
    <source>
        <dbReference type="SAM" id="MobiDB-lite"/>
    </source>
</evidence>
<dbReference type="PROSITE" id="PS50020">
    <property type="entry name" value="WW_DOMAIN_2"/>
    <property type="match status" value="1"/>
</dbReference>
<proteinExistence type="predicted"/>
<dbReference type="GO" id="GO:0016607">
    <property type="term" value="C:nuclear speck"/>
    <property type="evidence" value="ECO:0007669"/>
    <property type="project" value="UniProtKB-SubCell"/>
</dbReference>
<evidence type="ECO:0000256" key="11">
    <source>
        <dbReference type="ARBA" id="ARBA00023187"/>
    </source>
</evidence>
<dbReference type="GO" id="GO:0000380">
    <property type="term" value="P:alternative mRNA splicing, via spliceosome"/>
    <property type="evidence" value="ECO:0007669"/>
    <property type="project" value="TreeGrafter"/>
</dbReference>
<keyword evidence="5" id="KW-0399">Innate immunity</keyword>
<dbReference type="STRING" id="158441.A0A226EN44"/>
<dbReference type="PANTHER" id="PTHR21737:SF3">
    <property type="entry name" value="POLYGLUTAMINE-BINDING PROTEIN 1"/>
    <property type="match status" value="1"/>
</dbReference>
<dbReference type="PANTHER" id="PTHR21737">
    <property type="entry name" value="POLYGLUTAMINE BINDING PROTEIN 1/MARVEL MEMBRANE-ASSOCIATING DOMAIN CONTAINING 3"/>
    <property type="match status" value="1"/>
</dbReference>
<dbReference type="GO" id="GO:0005737">
    <property type="term" value="C:cytoplasm"/>
    <property type="evidence" value="ECO:0007669"/>
    <property type="project" value="TreeGrafter"/>
</dbReference>
<evidence type="ECO:0000256" key="9">
    <source>
        <dbReference type="ARBA" id="ARBA00023015"/>
    </source>
</evidence>
<feature type="region of interest" description="Disordered" evidence="15">
    <location>
        <begin position="191"/>
        <end position="285"/>
    </location>
</feature>
<dbReference type="InterPro" id="IPR001202">
    <property type="entry name" value="WW_dom"/>
</dbReference>
<dbReference type="AlphaFoldDB" id="A0A226EN44"/>
<feature type="region of interest" description="Disordered" evidence="15">
    <location>
        <begin position="48"/>
        <end position="76"/>
    </location>
</feature>
<evidence type="ECO:0000313" key="18">
    <source>
        <dbReference type="Proteomes" id="UP000198287"/>
    </source>
</evidence>
<accession>A0A226EN44</accession>
<keyword evidence="12" id="KW-0539">Nucleus</keyword>
<evidence type="ECO:0000256" key="7">
    <source>
        <dbReference type="ARBA" id="ARBA00022737"/>
    </source>
</evidence>
<evidence type="ECO:0000256" key="1">
    <source>
        <dbReference type="ARBA" id="ARBA00004324"/>
    </source>
</evidence>
<dbReference type="GO" id="GO:0043021">
    <property type="term" value="F:ribonucleoprotein complex binding"/>
    <property type="evidence" value="ECO:0007669"/>
    <property type="project" value="TreeGrafter"/>
</dbReference>
<keyword evidence="11" id="KW-0508">mRNA splicing</keyword>
<dbReference type="EMBL" id="LNIX01000002">
    <property type="protein sequence ID" value="OXA59083.1"/>
    <property type="molecule type" value="Genomic_DNA"/>
</dbReference>
<name>A0A226EN44_FOLCA</name>
<comment type="subunit">
    <text evidence="14">Interacts with POU3F2/Brn-2, ATXN1, TXNL4A, HTT and AR. Interaction with ATXN1 correlates positively with the length of the polyglutamine tract. Interacts with RNA polymerase II large subunit in a phosphorylation-dependent manner. Forms a ternary complex with ATXN1 mutant and phosphorylated RNA polymerase II. Interacts (via C-terminus) with TXNL4A and CD2BP2. Interacts (via WW domain) with ATN1 and SF3B1, and may interact with additional splice factors. Interacts (via WW domain) with WBP11; Leading to reduce interaction between PQBP1 and TXNL4A. Interacts with CAPRIN1. Interacts with DDX1. Interacts with SFPQ. Interacts with KHSRP.</text>
</comment>
<keyword evidence="8" id="KW-0391">Immunity</keyword>
<dbReference type="InterPro" id="IPR036020">
    <property type="entry name" value="WW_dom_sf"/>
</dbReference>
<feature type="domain" description="WW" evidence="16">
    <location>
        <begin position="136"/>
        <end position="170"/>
    </location>
</feature>
<evidence type="ECO:0000313" key="17">
    <source>
        <dbReference type="EMBL" id="OXA59083.1"/>
    </source>
</evidence>
<evidence type="ECO:0000256" key="3">
    <source>
        <dbReference type="ARBA" id="ARBA00021117"/>
    </source>
</evidence>
<keyword evidence="10" id="KW-0804">Transcription</keyword>
<keyword evidence="9" id="KW-0805">Transcription regulation</keyword>
<dbReference type="Gene3D" id="3.40.30.10">
    <property type="entry name" value="Glutaredoxin"/>
    <property type="match status" value="1"/>
</dbReference>
<dbReference type="Proteomes" id="UP000198287">
    <property type="component" value="Unassembled WGS sequence"/>
</dbReference>
<keyword evidence="18" id="KW-1185">Reference proteome</keyword>
<keyword evidence="7" id="KW-0677">Repeat</keyword>
<organism evidence="17 18">
    <name type="scientific">Folsomia candida</name>
    <name type="common">Springtail</name>
    <dbReference type="NCBI Taxonomy" id="158441"/>
    <lineage>
        <taxon>Eukaryota</taxon>
        <taxon>Metazoa</taxon>
        <taxon>Ecdysozoa</taxon>
        <taxon>Arthropoda</taxon>
        <taxon>Hexapoda</taxon>
        <taxon>Collembola</taxon>
        <taxon>Entomobryomorpha</taxon>
        <taxon>Isotomoidea</taxon>
        <taxon>Isotomidae</taxon>
        <taxon>Proisotominae</taxon>
        <taxon>Folsomia</taxon>
    </lineage>
</organism>
<evidence type="ECO:0000256" key="14">
    <source>
        <dbReference type="ARBA" id="ARBA00046362"/>
    </source>
</evidence>
<evidence type="ECO:0000256" key="13">
    <source>
        <dbReference type="ARBA" id="ARBA00042167"/>
    </source>
</evidence>
<comment type="caution">
    <text evidence="17">The sequence shown here is derived from an EMBL/GenBank/DDBJ whole genome shotgun (WGS) entry which is preliminary data.</text>
</comment>
<evidence type="ECO:0000256" key="5">
    <source>
        <dbReference type="ARBA" id="ARBA00022588"/>
    </source>
</evidence>
<protein>
    <recommendedName>
        <fullName evidence="3">Polyglutamine-binding protein 1</fullName>
    </recommendedName>
    <alternativeName>
        <fullName evidence="13">Polyglutamine tract-binding protein 1</fullName>
    </alternativeName>
</protein>
<evidence type="ECO:0000259" key="16">
    <source>
        <dbReference type="PROSITE" id="PS50020"/>
    </source>
</evidence>
<dbReference type="GO" id="GO:0045087">
    <property type="term" value="P:innate immune response"/>
    <property type="evidence" value="ECO:0007669"/>
    <property type="project" value="UniProtKB-KW"/>
</dbReference>
<reference evidence="17 18" key="1">
    <citation type="submission" date="2015-12" db="EMBL/GenBank/DDBJ databases">
        <title>The genome of Folsomia candida.</title>
        <authorList>
            <person name="Faddeeva A."/>
            <person name="Derks M.F."/>
            <person name="Anvar Y."/>
            <person name="Smit S."/>
            <person name="Van Straalen N."/>
            <person name="Roelofs D."/>
        </authorList>
    </citation>
    <scope>NUCLEOTIDE SEQUENCE [LARGE SCALE GENOMIC DNA]</scope>
    <source>
        <strain evidence="17 18">VU population</strain>
        <tissue evidence="17">Whole body</tissue>
    </source>
</reference>
<feature type="compositionally biased region" description="Low complexity" evidence="15">
    <location>
        <begin position="59"/>
        <end position="72"/>
    </location>
</feature>
<dbReference type="SUPFAM" id="SSF51045">
    <property type="entry name" value="WW domain"/>
    <property type="match status" value="1"/>
</dbReference>